<dbReference type="SUPFAM" id="SSF53300">
    <property type="entry name" value="vWA-like"/>
    <property type="match status" value="1"/>
</dbReference>
<dbReference type="Gene3D" id="1.10.510.10">
    <property type="entry name" value="Transferase(Phosphotransferase) domain 1"/>
    <property type="match status" value="1"/>
</dbReference>
<dbReference type="PROSITE" id="PS50234">
    <property type="entry name" value="VWFA"/>
    <property type="match status" value="1"/>
</dbReference>
<evidence type="ECO:0000259" key="3">
    <source>
        <dbReference type="PROSITE" id="PS50234"/>
    </source>
</evidence>
<dbReference type="InterPro" id="IPR011009">
    <property type="entry name" value="Kinase-like_dom_sf"/>
</dbReference>
<proteinExistence type="predicted"/>
<evidence type="ECO:0000313" key="5">
    <source>
        <dbReference type="Proteomes" id="UP000256328"/>
    </source>
</evidence>
<dbReference type="Proteomes" id="UP000256328">
    <property type="component" value="Unassembled WGS sequence"/>
</dbReference>
<gene>
    <name evidence="4" type="ORF">BP5796_12761</name>
</gene>
<evidence type="ECO:0008006" key="6">
    <source>
        <dbReference type="Google" id="ProtNLM"/>
    </source>
</evidence>
<keyword evidence="5" id="KW-1185">Reference proteome</keyword>
<feature type="compositionally biased region" description="Polar residues" evidence="1">
    <location>
        <begin position="939"/>
        <end position="952"/>
    </location>
</feature>
<dbReference type="PANTHER" id="PTHR34706">
    <property type="entry name" value="SLR1338 PROTEIN"/>
    <property type="match status" value="1"/>
</dbReference>
<evidence type="ECO:0000313" key="4">
    <source>
        <dbReference type="EMBL" id="RDW57311.1"/>
    </source>
</evidence>
<feature type="region of interest" description="Disordered" evidence="1">
    <location>
        <begin position="938"/>
        <end position="1005"/>
    </location>
</feature>
<name>A0A3D8Q678_9HELO</name>
<feature type="compositionally biased region" description="Polar residues" evidence="1">
    <location>
        <begin position="977"/>
        <end position="1005"/>
    </location>
</feature>
<dbReference type="EMBL" id="PDLN01000023">
    <property type="protein sequence ID" value="RDW57311.1"/>
    <property type="molecule type" value="Genomic_DNA"/>
</dbReference>
<dbReference type="InterPro" id="IPR002035">
    <property type="entry name" value="VWF_A"/>
</dbReference>
<dbReference type="PANTHER" id="PTHR34706:SF1">
    <property type="entry name" value="VWFA DOMAIN-CONTAINING PROTEIN"/>
    <property type="match status" value="1"/>
</dbReference>
<feature type="region of interest" description="Disordered" evidence="1">
    <location>
        <begin position="444"/>
        <end position="465"/>
    </location>
</feature>
<sequence>MVRSSIAVDHEVAFSDFEARLQEYIVNPTHTDGRSYVRIHSLTHWLRSEAPGHTFTQADRLHKAAYRNSHKPFDQISSRQLRACLLVFSILLHLKRGDLVHQFQGRGIQDQKLPKTFEDLKIDIDTMGLDRITADDLAHSFYDLQWMFCPVELTSNMSHYKKDYILPICQKQKINEKGGSATGIYLIEVQEEFVLDGLQRGATTYNNPSDNFGPRYQFALKTFGRSNKNLFDNERQAFQGLRDHEGMVRCLGEYSHDIPSQNTPRNLSLEGMPESFETTYNILLEYGDLDLDEYFYEILPPVFPAEILSFWRDLFEVGDAINGVHNLEYGKGELAEQYYGWHADIKPDNILSIEGRFKLADPGFAHFVKRTDGEPMGNVIGGTETFGAPECHPTRRNPSTAVHQTIDIWSLGCVFSVAATWVALGYQGVLQYTQIRKKALQKLKHSHDSTEQSPNSEDGSSEDCFHDGHKVLPQVTLWHETLRRVLRLEDNITGQVLTLVDKEMLQGDPMERLNAKDICAELKKIAAEENTQPKFGEIIPDMIAEVLRELDDSAPSKVPARTFSEKISPNSHSRNAKSHRLKIPLMKTTHRSELFQPNPNQILIPQVVNALEPTVLESDETGASTVRGSPDFGVQDVDSPQSKINDVSTTQLCSIPTAADSDLHNASSTSAFKSPYHFKHQVPRMTVFQARQRMINSEKGVLSSVLKAVKKHKKDTVLSNYFGAERDLVFLVDNAKTMSQYWDEASRLLEVLVTIAAGQDEDGFDLYFTLGSHHVQGKKQPGNFVKAMSHSSARPKNHVTDIRTSLGQIFDKHLKQLEESKVTRRSSVKKLTIIVLTDGQWQGVLNKEEVNDQIVTFIKRVRELTQNVVPRPVSIQFIQFGNDPSATERLEKLDNHMMGQDIPDVIDTEPYIDGNVYKMLLGSFVEIFDRDEKEPDAVRSSQGLWDNGSSSIPPWPQTDLPLHTSPSHGSDYGHPTRTGTEISQQTARSNAVASRHSTPIQYLDP</sequence>
<accession>A0A3D8Q678</accession>
<reference evidence="4 5" key="1">
    <citation type="journal article" date="2018" name="IMA Fungus">
        <title>IMA Genome-F 9: Draft genome sequence of Annulohypoxylon stygium, Aspergillus mulundensis, Berkeleyomyces basicola (syn. Thielaviopsis basicola), Ceratocystis smalleyi, two Cercospora beticola strains, Coleophoma cylindrospora, Fusarium fracticaudum, Phialophora cf. hyalina, and Morchella septimelata.</title>
        <authorList>
            <person name="Wingfield B.D."/>
            <person name="Bills G.F."/>
            <person name="Dong Y."/>
            <person name="Huang W."/>
            <person name="Nel W.J."/>
            <person name="Swalarsk-Parry B.S."/>
            <person name="Vaghefi N."/>
            <person name="Wilken P.M."/>
            <person name="An Z."/>
            <person name="de Beer Z.W."/>
            <person name="De Vos L."/>
            <person name="Chen L."/>
            <person name="Duong T.A."/>
            <person name="Gao Y."/>
            <person name="Hammerbacher A."/>
            <person name="Kikkert J.R."/>
            <person name="Li Y."/>
            <person name="Li H."/>
            <person name="Li K."/>
            <person name="Li Q."/>
            <person name="Liu X."/>
            <person name="Ma X."/>
            <person name="Naidoo K."/>
            <person name="Pethybridge S.J."/>
            <person name="Sun J."/>
            <person name="Steenkamp E.T."/>
            <person name="van der Nest M.A."/>
            <person name="van Wyk S."/>
            <person name="Wingfield M.J."/>
            <person name="Xiong C."/>
            <person name="Yue Q."/>
            <person name="Zhang X."/>
        </authorList>
    </citation>
    <scope>NUCLEOTIDE SEQUENCE [LARGE SCALE GENOMIC DNA]</scope>
    <source>
        <strain evidence="4 5">BP5796</strain>
    </source>
</reference>
<evidence type="ECO:0000256" key="1">
    <source>
        <dbReference type="SAM" id="MobiDB-lite"/>
    </source>
</evidence>
<feature type="domain" description="Protein kinase" evidence="2">
    <location>
        <begin position="171"/>
        <end position="535"/>
    </location>
</feature>
<dbReference type="SMART" id="SM00220">
    <property type="entry name" value="S_TKc"/>
    <property type="match status" value="1"/>
</dbReference>
<dbReference type="SUPFAM" id="SSF56112">
    <property type="entry name" value="Protein kinase-like (PK-like)"/>
    <property type="match status" value="1"/>
</dbReference>
<dbReference type="GO" id="GO:0005524">
    <property type="term" value="F:ATP binding"/>
    <property type="evidence" value="ECO:0007669"/>
    <property type="project" value="InterPro"/>
</dbReference>
<dbReference type="InterPro" id="IPR036465">
    <property type="entry name" value="vWFA_dom_sf"/>
</dbReference>
<dbReference type="PROSITE" id="PS50011">
    <property type="entry name" value="PROTEIN_KINASE_DOM"/>
    <property type="match status" value="1"/>
</dbReference>
<dbReference type="GO" id="GO:0004672">
    <property type="term" value="F:protein kinase activity"/>
    <property type="evidence" value="ECO:0007669"/>
    <property type="project" value="InterPro"/>
</dbReference>
<evidence type="ECO:0000259" key="2">
    <source>
        <dbReference type="PROSITE" id="PS50011"/>
    </source>
</evidence>
<comment type="caution">
    <text evidence="4">The sequence shown here is derived from an EMBL/GenBank/DDBJ whole genome shotgun (WGS) entry which is preliminary data.</text>
</comment>
<dbReference type="InterPro" id="IPR000719">
    <property type="entry name" value="Prot_kinase_dom"/>
</dbReference>
<dbReference type="OrthoDB" id="5986190at2759"/>
<dbReference type="AlphaFoldDB" id="A0A3D8Q678"/>
<feature type="domain" description="VWFA" evidence="3">
    <location>
        <begin position="727"/>
        <end position="920"/>
    </location>
</feature>
<protein>
    <recommendedName>
        <fullName evidence="6">Protein kinase domain-containing protein</fullName>
    </recommendedName>
</protein>
<dbReference type="Pfam" id="PF00069">
    <property type="entry name" value="Pkinase"/>
    <property type="match status" value="1"/>
</dbReference>
<organism evidence="4 5">
    <name type="scientific">Coleophoma crateriformis</name>
    <dbReference type="NCBI Taxonomy" id="565419"/>
    <lineage>
        <taxon>Eukaryota</taxon>
        <taxon>Fungi</taxon>
        <taxon>Dikarya</taxon>
        <taxon>Ascomycota</taxon>
        <taxon>Pezizomycotina</taxon>
        <taxon>Leotiomycetes</taxon>
        <taxon>Helotiales</taxon>
        <taxon>Dermateaceae</taxon>
        <taxon>Coleophoma</taxon>
    </lineage>
</organism>